<keyword evidence="4" id="KW-0812">Transmembrane</keyword>
<feature type="domain" description="GGDEF" evidence="5">
    <location>
        <begin position="581"/>
        <end position="718"/>
    </location>
</feature>
<evidence type="ECO:0000259" key="5">
    <source>
        <dbReference type="PROSITE" id="PS50887"/>
    </source>
</evidence>
<feature type="transmembrane region" description="Helical" evidence="4">
    <location>
        <begin position="36"/>
        <end position="56"/>
    </location>
</feature>
<dbReference type="PROSITE" id="PS50887">
    <property type="entry name" value="GGDEF"/>
    <property type="match status" value="1"/>
</dbReference>
<dbReference type="SMART" id="SM00267">
    <property type="entry name" value="GGDEF"/>
    <property type="match status" value="1"/>
</dbReference>
<dbReference type="InterPro" id="IPR029787">
    <property type="entry name" value="Nucleotide_cyclase"/>
</dbReference>
<dbReference type="GO" id="GO:1902201">
    <property type="term" value="P:negative regulation of bacterial-type flagellum-dependent cell motility"/>
    <property type="evidence" value="ECO:0007669"/>
    <property type="project" value="TreeGrafter"/>
</dbReference>
<comment type="cofactor">
    <cofactor evidence="1">
        <name>Mg(2+)</name>
        <dbReference type="ChEBI" id="CHEBI:18420"/>
    </cofactor>
</comment>
<dbReference type="Pfam" id="PF00990">
    <property type="entry name" value="GGDEF"/>
    <property type="match status" value="1"/>
</dbReference>
<comment type="caution">
    <text evidence="6">The sequence shown here is derived from an EMBL/GenBank/DDBJ whole genome shotgun (WGS) entry which is preliminary data.</text>
</comment>
<dbReference type="NCBIfam" id="TIGR00254">
    <property type="entry name" value="GGDEF"/>
    <property type="match status" value="1"/>
</dbReference>
<dbReference type="EMBL" id="RXNV01000022">
    <property type="protein sequence ID" value="RTR26311.1"/>
    <property type="molecule type" value="Genomic_DNA"/>
</dbReference>
<dbReference type="GO" id="GO:0005886">
    <property type="term" value="C:plasma membrane"/>
    <property type="evidence" value="ECO:0007669"/>
    <property type="project" value="TreeGrafter"/>
</dbReference>
<feature type="transmembrane region" description="Helical" evidence="4">
    <location>
        <begin position="175"/>
        <end position="193"/>
    </location>
</feature>
<proteinExistence type="predicted"/>
<sequence length="724" mass="82407">MRRINRQHLKLSLVLGLMGLLANLIPIPLFGNVQLIFGNIVVVITAILLGPWFALLTATLCAIGLFITWGSWHVFILFGLEAIWLGYARRKDIYALYADIGYWLLIGMPLFYAYILLFSSQPESHISFVTLKQGVNGLIYAALGSMLVTIFSSFWNLKGKVKDQKRRTFNAQLTYSFTLVLTISLLGSTLIFNHQVIEKQQVRLDETLQSSATNLGLNTEVFIETHKKAIDNAARWLSLSQADIQSWQNRLSKLHQSYPGFITMLVTDADAKIIAASPFSRLNRDKENTDNLTVKDRHYFQEAFFNQITYVSPVFLGRGFGKDPIVAVSAPIYHKDNASQPTGIIEGSLNLKTFADIDKKSTGTHHQSMIIVDENYRVIYASAALNLAPLSQFTWVESGKKYKTSLDMLNLHDIDNPNPEFVYSSYTLNNNWQLYVVQPFAPLLKTVETQYLTTFAILIFSLIITVVLTRAISQRLTTPLTALANKFAEKGYQDPASYNIDQESPREFLTLYQSIRQSKQQLIRHQLELEEKVAIRTFELEKANDKLQSLVEKDELTDLYNRRYAEAKFRSIQEFCHRSDEAMALAILDIDNFKTINDTYGHQGGDECLRVIAKSMKQFFKRDTDVTARYGGEEFLIILPLCNVLMIEDHLNEFRCKIKDLEIVNPHDDRPITMTVSIGAIVTNATYSESLETWFKEADLNLYKAKNQGRDRVIVSIPGSRQLS</sequence>
<dbReference type="OrthoDB" id="8572793at2"/>
<dbReference type="RefSeq" id="WP_126508140.1">
    <property type="nucleotide sequence ID" value="NZ_RXNV01000022.1"/>
</dbReference>
<dbReference type="SUPFAM" id="SSF55073">
    <property type="entry name" value="Nucleotide cyclase"/>
    <property type="match status" value="1"/>
</dbReference>
<gene>
    <name evidence="6" type="ORF">EKG39_22055</name>
</gene>
<feature type="transmembrane region" description="Helical" evidence="4">
    <location>
        <begin position="138"/>
        <end position="155"/>
    </location>
</feature>
<dbReference type="InterPro" id="IPR050469">
    <property type="entry name" value="Diguanylate_Cyclase"/>
</dbReference>
<feature type="transmembrane region" description="Helical" evidence="4">
    <location>
        <begin position="93"/>
        <end position="117"/>
    </location>
</feature>
<name>A0A431VT26_9GAMM</name>
<evidence type="ECO:0000256" key="1">
    <source>
        <dbReference type="ARBA" id="ARBA00001946"/>
    </source>
</evidence>
<organism evidence="6 7">
    <name type="scientific">Shewanella atlantica</name>
    <dbReference type="NCBI Taxonomy" id="271099"/>
    <lineage>
        <taxon>Bacteria</taxon>
        <taxon>Pseudomonadati</taxon>
        <taxon>Pseudomonadota</taxon>
        <taxon>Gammaproteobacteria</taxon>
        <taxon>Alteromonadales</taxon>
        <taxon>Shewanellaceae</taxon>
        <taxon>Shewanella</taxon>
    </lineage>
</organism>
<evidence type="ECO:0000313" key="7">
    <source>
        <dbReference type="Proteomes" id="UP000282060"/>
    </source>
</evidence>
<dbReference type="GO" id="GO:0043709">
    <property type="term" value="P:cell adhesion involved in single-species biofilm formation"/>
    <property type="evidence" value="ECO:0007669"/>
    <property type="project" value="TreeGrafter"/>
</dbReference>
<dbReference type="PANTHER" id="PTHR45138:SF9">
    <property type="entry name" value="DIGUANYLATE CYCLASE DGCM-RELATED"/>
    <property type="match status" value="1"/>
</dbReference>
<dbReference type="FunFam" id="3.30.70.270:FF:000001">
    <property type="entry name" value="Diguanylate cyclase domain protein"/>
    <property type="match status" value="1"/>
</dbReference>
<evidence type="ECO:0000256" key="4">
    <source>
        <dbReference type="SAM" id="Phobius"/>
    </source>
</evidence>
<dbReference type="PANTHER" id="PTHR45138">
    <property type="entry name" value="REGULATORY COMPONENTS OF SENSORY TRANSDUCTION SYSTEM"/>
    <property type="match status" value="1"/>
</dbReference>
<feature type="transmembrane region" description="Helical" evidence="4">
    <location>
        <begin position="12"/>
        <end position="30"/>
    </location>
</feature>
<dbReference type="Gene3D" id="3.30.70.270">
    <property type="match status" value="1"/>
</dbReference>
<evidence type="ECO:0000256" key="2">
    <source>
        <dbReference type="ARBA" id="ARBA00012528"/>
    </source>
</evidence>
<evidence type="ECO:0000313" key="6">
    <source>
        <dbReference type="EMBL" id="RTR26311.1"/>
    </source>
</evidence>
<dbReference type="InterPro" id="IPR000160">
    <property type="entry name" value="GGDEF_dom"/>
</dbReference>
<dbReference type="InterPro" id="IPR043128">
    <property type="entry name" value="Rev_trsase/Diguanyl_cyclase"/>
</dbReference>
<evidence type="ECO:0000256" key="3">
    <source>
        <dbReference type="ARBA" id="ARBA00034247"/>
    </source>
</evidence>
<dbReference type="CDD" id="cd01949">
    <property type="entry name" value="GGDEF"/>
    <property type="match status" value="1"/>
</dbReference>
<keyword evidence="4" id="KW-1133">Transmembrane helix</keyword>
<feature type="transmembrane region" description="Helical" evidence="4">
    <location>
        <begin position="63"/>
        <end position="87"/>
    </location>
</feature>
<dbReference type="Proteomes" id="UP000282060">
    <property type="component" value="Unassembled WGS sequence"/>
</dbReference>
<keyword evidence="4" id="KW-0472">Membrane</keyword>
<comment type="catalytic activity">
    <reaction evidence="3">
        <text>2 GTP = 3',3'-c-di-GMP + 2 diphosphate</text>
        <dbReference type="Rhea" id="RHEA:24898"/>
        <dbReference type="ChEBI" id="CHEBI:33019"/>
        <dbReference type="ChEBI" id="CHEBI:37565"/>
        <dbReference type="ChEBI" id="CHEBI:58805"/>
        <dbReference type="EC" id="2.7.7.65"/>
    </reaction>
</comment>
<protein>
    <recommendedName>
        <fullName evidence="2">diguanylate cyclase</fullName>
        <ecNumber evidence="2">2.7.7.65</ecNumber>
    </recommendedName>
</protein>
<reference evidence="6 7" key="1">
    <citation type="submission" date="2018-12" db="EMBL/GenBank/DDBJ databases">
        <authorList>
            <person name="Yu L."/>
        </authorList>
    </citation>
    <scope>NUCLEOTIDE SEQUENCE [LARGE SCALE GENOMIC DNA]</scope>
    <source>
        <strain evidence="6 7">HAW-EB5</strain>
    </source>
</reference>
<accession>A0A431VT26</accession>
<feature type="transmembrane region" description="Helical" evidence="4">
    <location>
        <begin position="451"/>
        <end position="472"/>
    </location>
</feature>
<keyword evidence="7" id="KW-1185">Reference proteome</keyword>
<dbReference type="AlphaFoldDB" id="A0A431VT26"/>
<dbReference type="CDD" id="cd12914">
    <property type="entry name" value="PDC1_DGC_like"/>
    <property type="match status" value="1"/>
</dbReference>
<dbReference type="EC" id="2.7.7.65" evidence="2"/>
<dbReference type="Gene3D" id="3.30.450.20">
    <property type="entry name" value="PAS domain"/>
    <property type="match status" value="1"/>
</dbReference>
<dbReference type="GO" id="GO:0052621">
    <property type="term" value="F:diguanylate cyclase activity"/>
    <property type="evidence" value="ECO:0007669"/>
    <property type="project" value="UniProtKB-EC"/>
</dbReference>